<dbReference type="Gene3D" id="3.40.1440.10">
    <property type="entry name" value="GIY-YIG endonuclease"/>
    <property type="match status" value="1"/>
</dbReference>
<organism evidence="2 4">
    <name type="scientific">Colwellia hornerae</name>
    <dbReference type="NCBI Taxonomy" id="89402"/>
    <lineage>
        <taxon>Bacteria</taxon>
        <taxon>Pseudomonadati</taxon>
        <taxon>Pseudomonadota</taxon>
        <taxon>Gammaproteobacteria</taxon>
        <taxon>Alteromonadales</taxon>
        <taxon>Colwelliaceae</taxon>
        <taxon>Colwellia</taxon>
    </lineage>
</organism>
<accession>A0A5C6QJ27</accession>
<evidence type="ECO:0000313" key="1">
    <source>
        <dbReference type="EMBL" id="TWX60846.1"/>
    </source>
</evidence>
<keyword evidence="3" id="KW-1185">Reference proteome</keyword>
<dbReference type="PANTHER" id="PTHR34477:SF1">
    <property type="entry name" value="UPF0213 PROTEIN YHBQ"/>
    <property type="match status" value="1"/>
</dbReference>
<gene>
    <name evidence="1" type="ORF">ESZ26_07220</name>
    <name evidence="2" type="ORF">ESZ27_05980</name>
</gene>
<dbReference type="PANTHER" id="PTHR34477">
    <property type="entry name" value="UPF0213 PROTEIN YHBQ"/>
    <property type="match status" value="1"/>
</dbReference>
<evidence type="ECO:0008006" key="5">
    <source>
        <dbReference type="Google" id="ProtNLM"/>
    </source>
</evidence>
<comment type="caution">
    <text evidence="2">The sequence shown here is derived from an EMBL/GenBank/DDBJ whole genome shotgun (WGS) entry which is preliminary data.</text>
</comment>
<evidence type="ECO:0000313" key="3">
    <source>
        <dbReference type="Proteomes" id="UP000321525"/>
    </source>
</evidence>
<dbReference type="Proteomes" id="UP000321525">
    <property type="component" value="Unassembled WGS sequence"/>
</dbReference>
<dbReference type="EMBL" id="VOLR01000008">
    <property type="protein sequence ID" value="TWX60846.1"/>
    <property type="molecule type" value="Genomic_DNA"/>
</dbReference>
<reference evidence="2 4" key="1">
    <citation type="submission" date="2019-07" db="EMBL/GenBank/DDBJ databases">
        <title>Genomes of sea-ice associated Colwellia species.</title>
        <authorList>
            <person name="Bowman J.P."/>
        </authorList>
    </citation>
    <scope>NUCLEOTIDE SEQUENCE [LARGE SCALE GENOMIC DNA]</scope>
    <source>
        <strain evidence="1 3">ACAM 607</strain>
        <strain evidence="2 4">IC036</strain>
    </source>
</reference>
<dbReference type="EMBL" id="VOLQ01000008">
    <property type="protein sequence ID" value="TWX69176.1"/>
    <property type="molecule type" value="Genomic_DNA"/>
</dbReference>
<evidence type="ECO:0000313" key="2">
    <source>
        <dbReference type="EMBL" id="TWX69176.1"/>
    </source>
</evidence>
<dbReference type="InterPro" id="IPR050190">
    <property type="entry name" value="UPF0213_domain"/>
</dbReference>
<dbReference type="OrthoDB" id="9797095at2"/>
<dbReference type="AlphaFoldDB" id="A0A5C6QJ27"/>
<protein>
    <recommendedName>
        <fullName evidence="5">GIY-YIG nuclease family protein</fullName>
    </recommendedName>
</protein>
<name>A0A5C6QJ27_9GAMM</name>
<proteinExistence type="predicted"/>
<dbReference type="RefSeq" id="WP_146799075.1">
    <property type="nucleotide sequence ID" value="NZ_VOLP01000009.1"/>
</dbReference>
<sequence>MNTLVYIYILQSVDGSYHTGCCDELAIVLAKYDKYHQLLVGTEIKPPVKLVHQQKFKTEQEARLIENEIRRWTKKQKQFLINNDWPEISKLAKKFIY</sequence>
<evidence type="ECO:0000313" key="4">
    <source>
        <dbReference type="Proteomes" id="UP000321917"/>
    </source>
</evidence>
<dbReference type="InterPro" id="IPR035901">
    <property type="entry name" value="GIY-YIG_endonuc_sf"/>
</dbReference>
<dbReference type="Proteomes" id="UP000321917">
    <property type="component" value="Unassembled WGS sequence"/>
</dbReference>